<sequence length="213" mass="23101">MDGIKHKFARFFSSERARSDVNLLPSAAGRQSNRLGRRLTADSGFTLIEMIVAVGLFAVVMLVCVGALLSLIHANRKAQALQSVMNNLNIALDGMVRSVRTGSDYQCDSGTDCPNGGTALSFKPNDPQEPRWFYRFNGTRLERSTSNPVAYDAITAPEVSIEEMRFFVVGTDSGDTTQPKVVIVIKGSAGAEGTTARTTFHIQATAVQRVLDL</sequence>
<gene>
    <name evidence="2" type="ORF">A2704_05725</name>
</gene>
<reference evidence="2 3" key="1">
    <citation type="journal article" date="2016" name="Nat. Commun.">
        <title>Thousands of microbial genomes shed light on interconnected biogeochemical processes in an aquifer system.</title>
        <authorList>
            <person name="Anantharaman K."/>
            <person name="Brown C.T."/>
            <person name="Hug L.A."/>
            <person name="Sharon I."/>
            <person name="Castelle C.J."/>
            <person name="Probst A.J."/>
            <person name="Thomas B.C."/>
            <person name="Singh A."/>
            <person name="Wilkins M.J."/>
            <person name="Karaoz U."/>
            <person name="Brodie E.L."/>
            <person name="Williams K.H."/>
            <person name="Hubbard S.S."/>
            <person name="Banfield J.F."/>
        </authorList>
    </citation>
    <scope>NUCLEOTIDE SEQUENCE [LARGE SCALE GENOMIC DNA]</scope>
</reference>
<keyword evidence="1" id="KW-0812">Transmembrane</keyword>
<protein>
    <recommendedName>
        <fullName evidence="4">Type II secretion system protein</fullName>
    </recommendedName>
</protein>
<evidence type="ECO:0000313" key="3">
    <source>
        <dbReference type="Proteomes" id="UP000176445"/>
    </source>
</evidence>
<proteinExistence type="predicted"/>
<dbReference type="Pfam" id="PF07963">
    <property type="entry name" value="N_methyl"/>
    <property type="match status" value="1"/>
</dbReference>
<organism evidence="2 3">
    <name type="scientific">Candidatus Kaiserbacteria bacterium RIFCSPHIGHO2_01_FULL_54_36b</name>
    <dbReference type="NCBI Taxonomy" id="1798483"/>
    <lineage>
        <taxon>Bacteria</taxon>
        <taxon>Candidatus Kaiseribacteriota</taxon>
    </lineage>
</organism>
<feature type="transmembrane region" description="Helical" evidence="1">
    <location>
        <begin position="47"/>
        <end position="72"/>
    </location>
</feature>
<dbReference type="InterPro" id="IPR012902">
    <property type="entry name" value="N_methyl_site"/>
</dbReference>
<evidence type="ECO:0000313" key="2">
    <source>
        <dbReference type="EMBL" id="OGG50407.1"/>
    </source>
</evidence>
<evidence type="ECO:0000256" key="1">
    <source>
        <dbReference type="SAM" id="Phobius"/>
    </source>
</evidence>
<dbReference type="EMBL" id="MFKW01000052">
    <property type="protein sequence ID" value="OGG50407.1"/>
    <property type="molecule type" value="Genomic_DNA"/>
</dbReference>
<dbReference type="NCBIfam" id="TIGR02532">
    <property type="entry name" value="IV_pilin_GFxxxE"/>
    <property type="match status" value="1"/>
</dbReference>
<comment type="caution">
    <text evidence="2">The sequence shown here is derived from an EMBL/GenBank/DDBJ whole genome shotgun (WGS) entry which is preliminary data.</text>
</comment>
<accession>A0A1F6CMW9</accession>
<keyword evidence="1" id="KW-1133">Transmembrane helix</keyword>
<dbReference type="AlphaFoldDB" id="A0A1F6CMW9"/>
<dbReference type="InterPro" id="IPR045584">
    <property type="entry name" value="Pilin-like"/>
</dbReference>
<keyword evidence="1" id="KW-0472">Membrane</keyword>
<name>A0A1F6CMW9_9BACT</name>
<dbReference type="SUPFAM" id="SSF54523">
    <property type="entry name" value="Pili subunits"/>
    <property type="match status" value="1"/>
</dbReference>
<dbReference type="Proteomes" id="UP000176445">
    <property type="component" value="Unassembled WGS sequence"/>
</dbReference>
<evidence type="ECO:0008006" key="4">
    <source>
        <dbReference type="Google" id="ProtNLM"/>
    </source>
</evidence>
<dbReference type="PROSITE" id="PS00409">
    <property type="entry name" value="PROKAR_NTER_METHYL"/>
    <property type="match status" value="1"/>
</dbReference>